<keyword evidence="4" id="KW-1003">Cell membrane</keyword>
<dbReference type="SUPFAM" id="SSF55874">
    <property type="entry name" value="ATPase domain of HSP90 chaperone/DNA topoisomerase II/histidine kinase"/>
    <property type="match status" value="1"/>
</dbReference>
<dbReference type="PANTHER" id="PTHR45528:SF1">
    <property type="entry name" value="SENSOR HISTIDINE KINASE CPXA"/>
    <property type="match status" value="1"/>
</dbReference>
<dbReference type="SMART" id="SM00388">
    <property type="entry name" value="HisKA"/>
    <property type="match status" value="1"/>
</dbReference>
<evidence type="ECO:0000256" key="10">
    <source>
        <dbReference type="ARBA" id="ARBA00022840"/>
    </source>
</evidence>
<feature type="transmembrane region" description="Helical" evidence="14">
    <location>
        <begin position="82"/>
        <end position="108"/>
    </location>
</feature>
<keyword evidence="13 14" id="KW-0472">Membrane</keyword>
<dbReference type="SUPFAM" id="SSF47384">
    <property type="entry name" value="Homodimeric domain of signal transducing histidine kinase"/>
    <property type="match status" value="1"/>
</dbReference>
<dbReference type="GO" id="GO:0000155">
    <property type="term" value="F:phosphorelay sensor kinase activity"/>
    <property type="evidence" value="ECO:0007669"/>
    <property type="project" value="InterPro"/>
</dbReference>
<dbReference type="Gene3D" id="1.10.287.130">
    <property type="match status" value="1"/>
</dbReference>
<keyword evidence="10" id="KW-0067">ATP-binding</keyword>
<keyword evidence="7 14" id="KW-0812">Transmembrane</keyword>
<dbReference type="InterPro" id="IPR050398">
    <property type="entry name" value="HssS/ArlS-like"/>
</dbReference>
<evidence type="ECO:0000256" key="4">
    <source>
        <dbReference type="ARBA" id="ARBA00022475"/>
    </source>
</evidence>
<evidence type="ECO:0000256" key="13">
    <source>
        <dbReference type="ARBA" id="ARBA00023136"/>
    </source>
</evidence>
<feature type="transmembrane region" description="Helical" evidence="14">
    <location>
        <begin position="120"/>
        <end position="142"/>
    </location>
</feature>
<keyword evidence="6" id="KW-0808">Transferase</keyword>
<dbReference type="CDD" id="cd00082">
    <property type="entry name" value="HisKA"/>
    <property type="match status" value="1"/>
</dbReference>
<evidence type="ECO:0000256" key="5">
    <source>
        <dbReference type="ARBA" id="ARBA00022553"/>
    </source>
</evidence>
<evidence type="ECO:0000256" key="14">
    <source>
        <dbReference type="SAM" id="Phobius"/>
    </source>
</evidence>
<keyword evidence="12" id="KW-0902">Two-component regulatory system</keyword>
<dbReference type="FunFam" id="1.10.287.130:FF:000008">
    <property type="entry name" value="Two-component sensor histidine kinase"/>
    <property type="match status" value="1"/>
</dbReference>
<dbReference type="Gene3D" id="3.30.565.10">
    <property type="entry name" value="Histidine kinase-like ATPase, C-terminal domain"/>
    <property type="match status" value="1"/>
</dbReference>
<evidence type="ECO:0000313" key="18">
    <source>
        <dbReference type="Proteomes" id="UP000297975"/>
    </source>
</evidence>
<dbReference type="Pfam" id="PF02518">
    <property type="entry name" value="HATPase_c"/>
    <property type="match status" value="1"/>
</dbReference>
<dbReference type="PROSITE" id="PS50109">
    <property type="entry name" value="HIS_KIN"/>
    <property type="match status" value="1"/>
</dbReference>
<dbReference type="InterPro" id="IPR003660">
    <property type="entry name" value="HAMP_dom"/>
</dbReference>
<organism evidence="17 18">
    <name type="scientific">Filobacillus milosensis</name>
    <dbReference type="NCBI Taxonomy" id="94137"/>
    <lineage>
        <taxon>Bacteria</taxon>
        <taxon>Bacillati</taxon>
        <taxon>Bacillota</taxon>
        <taxon>Bacilli</taxon>
        <taxon>Bacillales</taxon>
        <taxon>Bacillaceae</taxon>
        <taxon>Filobacillus</taxon>
    </lineage>
</organism>
<dbReference type="RefSeq" id="WP_134340741.1">
    <property type="nucleotide sequence ID" value="NZ_SOPW01000013.1"/>
</dbReference>
<evidence type="ECO:0000256" key="1">
    <source>
        <dbReference type="ARBA" id="ARBA00000085"/>
    </source>
</evidence>
<evidence type="ECO:0000256" key="2">
    <source>
        <dbReference type="ARBA" id="ARBA00004651"/>
    </source>
</evidence>
<evidence type="ECO:0000313" key="17">
    <source>
        <dbReference type="EMBL" id="TFB18536.1"/>
    </source>
</evidence>
<comment type="subcellular location">
    <subcellularLocation>
        <location evidence="2">Cell membrane</location>
        <topology evidence="2">Multi-pass membrane protein</topology>
    </subcellularLocation>
</comment>
<evidence type="ECO:0000256" key="11">
    <source>
        <dbReference type="ARBA" id="ARBA00022989"/>
    </source>
</evidence>
<dbReference type="InterPro" id="IPR003594">
    <property type="entry name" value="HATPase_dom"/>
</dbReference>
<dbReference type="InterPro" id="IPR005467">
    <property type="entry name" value="His_kinase_dom"/>
</dbReference>
<dbReference type="GO" id="GO:0005524">
    <property type="term" value="F:ATP binding"/>
    <property type="evidence" value="ECO:0007669"/>
    <property type="project" value="UniProtKB-KW"/>
</dbReference>
<comment type="catalytic activity">
    <reaction evidence="1">
        <text>ATP + protein L-histidine = ADP + protein N-phospho-L-histidine.</text>
        <dbReference type="EC" id="2.7.13.3"/>
    </reaction>
</comment>
<feature type="transmembrane region" description="Helical" evidence="14">
    <location>
        <begin position="180"/>
        <end position="197"/>
    </location>
</feature>
<accession>A0A4Y8IFI6</accession>
<dbReference type="AlphaFoldDB" id="A0A4Y8IFI6"/>
<evidence type="ECO:0000256" key="3">
    <source>
        <dbReference type="ARBA" id="ARBA00012438"/>
    </source>
</evidence>
<comment type="caution">
    <text evidence="17">The sequence shown here is derived from an EMBL/GenBank/DDBJ whole genome shotgun (WGS) entry which is preliminary data.</text>
</comment>
<gene>
    <name evidence="17" type="ORF">E3U55_12150</name>
</gene>
<keyword evidence="8" id="KW-0547">Nucleotide-binding</keyword>
<evidence type="ECO:0000256" key="12">
    <source>
        <dbReference type="ARBA" id="ARBA00023012"/>
    </source>
</evidence>
<feature type="transmembrane region" description="Helical" evidence="14">
    <location>
        <begin position="42"/>
        <end position="61"/>
    </location>
</feature>
<dbReference type="Proteomes" id="UP000297975">
    <property type="component" value="Unassembled WGS sequence"/>
</dbReference>
<name>A0A4Y8IFI6_9BACI</name>
<evidence type="ECO:0000256" key="9">
    <source>
        <dbReference type="ARBA" id="ARBA00022777"/>
    </source>
</evidence>
<sequence length="504" mass="57932">MDIKWKNSAITVLWLLLFTYGLSGVLSILLNDFNYIRHNLLIFWIYTIGAIIAMFLSLIIYNKKIDVLSFKTEQVQQYYNKIPLDIAILLAFISSIITLDILVNYHYIYAGNVFYALERILYKLLDGTMMVLISSFQLYFLYHRIKDLSLLKQDWNDSLTSKFISIVGDAFSHRSTGTKIFMTLAFVFFSGMGLGLSMLENDLIIVIPFILFFGLIILFLIIKRVGYFNRIVQHANSISKGNMEPDLKVKGNSVLAQLANDINKLKYGVKNSQQAQAKSERLKTELITNVSHDLRTPLTSIMTYSELLKDVHLTEEERAQYIDIIDRKSNRLKVLIEDLFEASKMASGNMELEKSKVDLVQLFQQALAEYDDMIQESSIKFRVNTPERPVYAMVDGQKIWRVFDNLIENILKYSLKETRAYIQITQEANVVSITFKNISEYELSENFDELVERFKRGDESRHTDGSGLGLAISKSIIDLHEGEFDIDVDGDLFKVTIKLNSSTV</sequence>
<dbReference type="Pfam" id="PF00512">
    <property type="entry name" value="HisKA"/>
    <property type="match status" value="1"/>
</dbReference>
<reference evidence="17 18" key="1">
    <citation type="submission" date="2019-03" db="EMBL/GenBank/DDBJ databases">
        <authorList>
            <person name="He R.-H."/>
        </authorList>
    </citation>
    <scope>NUCLEOTIDE SEQUENCE [LARGE SCALE GENOMIC DNA]</scope>
    <source>
        <strain evidence="18">SH 714</strain>
    </source>
</reference>
<evidence type="ECO:0000256" key="6">
    <source>
        <dbReference type="ARBA" id="ARBA00022679"/>
    </source>
</evidence>
<dbReference type="OrthoDB" id="9792991at2"/>
<dbReference type="PANTHER" id="PTHR45528">
    <property type="entry name" value="SENSOR HISTIDINE KINASE CPXA"/>
    <property type="match status" value="1"/>
</dbReference>
<keyword evidence="5" id="KW-0597">Phosphoprotein</keyword>
<keyword evidence="9" id="KW-0418">Kinase</keyword>
<dbReference type="InterPro" id="IPR003661">
    <property type="entry name" value="HisK_dim/P_dom"/>
</dbReference>
<keyword evidence="18" id="KW-1185">Reference proteome</keyword>
<feature type="transmembrane region" description="Helical" evidence="14">
    <location>
        <begin position="203"/>
        <end position="222"/>
    </location>
</feature>
<dbReference type="InterPro" id="IPR036097">
    <property type="entry name" value="HisK_dim/P_sf"/>
</dbReference>
<dbReference type="InterPro" id="IPR036890">
    <property type="entry name" value="HATPase_C_sf"/>
</dbReference>
<keyword evidence="11 14" id="KW-1133">Transmembrane helix</keyword>
<dbReference type="EMBL" id="SOPW01000013">
    <property type="protein sequence ID" value="TFB18536.1"/>
    <property type="molecule type" value="Genomic_DNA"/>
</dbReference>
<feature type="domain" description="HAMP" evidence="16">
    <location>
        <begin position="229"/>
        <end position="274"/>
    </location>
</feature>
<evidence type="ECO:0000256" key="8">
    <source>
        <dbReference type="ARBA" id="ARBA00022741"/>
    </source>
</evidence>
<proteinExistence type="predicted"/>
<feature type="domain" description="Histidine kinase" evidence="15">
    <location>
        <begin position="289"/>
        <end position="503"/>
    </location>
</feature>
<dbReference type="SMART" id="SM00387">
    <property type="entry name" value="HATPase_c"/>
    <property type="match status" value="1"/>
</dbReference>
<dbReference type="EC" id="2.7.13.3" evidence="3"/>
<dbReference type="PROSITE" id="PS50885">
    <property type="entry name" value="HAMP"/>
    <property type="match status" value="1"/>
</dbReference>
<evidence type="ECO:0000259" key="16">
    <source>
        <dbReference type="PROSITE" id="PS50885"/>
    </source>
</evidence>
<feature type="transmembrane region" description="Helical" evidence="14">
    <location>
        <begin position="12"/>
        <end position="30"/>
    </location>
</feature>
<dbReference type="GO" id="GO:0005886">
    <property type="term" value="C:plasma membrane"/>
    <property type="evidence" value="ECO:0007669"/>
    <property type="project" value="UniProtKB-SubCell"/>
</dbReference>
<evidence type="ECO:0000256" key="7">
    <source>
        <dbReference type="ARBA" id="ARBA00022692"/>
    </source>
</evidence>
<evidence type="ECO:0000259" key="15">
    <source>
        <dbReference type="PROSITE" id="PS50109"/>
    </source>
</evidence>
<protein>
    <recommendedName>
        <fullName evidence="3">histidine kinase</fullName>
        <ecNumber evidence="3">2.7.13.3</ecNumber>
    </recommendedName>
</protein>